<dbReference type="InterPro" id="IPR011004">
    <property type="entry name" value="Trimer_LpxA-like_sf"/>
</dbReference>
<sequence length="176" mass="18406">MIRSLDGKTPVIDPTAFVSETAYLVGDIEVGPRSSIWPGVVIRADSGKIKIGAGTNIQDNSVLHADDDAQIGDNVTIGHGVICHARTIGDGSLLGNNSTLNDGVVIGKNSLVAAGSVLNENKVYEDNALIRGTPGKALGTVKERHTELMLRAAASYVNRISRYTESGLGHTGQSVT</sequence>
<accession>A0AAJ5ZHM8</accession>
<evidence type="ECO:0000313" key="4">
    <source>
        <dbReference type="Proteomes" id="UP001321249"/>
    </source>
</evidence>
<gene>
    <name evidence="1" type="ORF">GKO46_09945</name>
    <name evidence="2" type="ORF">GKO48_11595</name>
</gene>
<dbReference type="Proteomes" id="UP001321249">
    <property type="component" value="Unassembled WGS sequence"/>
</dbReference>
<evidence type="ECO:0000313" key="2">
    <source>
        <dbReference type="EMBL" id="WFG40229.1"/>
    </source>
</evidence>
<evidence type="ECO:0000313" key="1">
    <source>
        <dbReference type="EMBL" id="MDG0867390.1"/>
    </source>
</evidence>
<dbReference type="InterPro" id="IPR001451">
    <property type="entry name" value="Hexapep"/>
</dbReference>
<protein>
    <submittedName>
        <fullName evidence="2">Gamma carbonic anhydrase family protein</fullName>
    </submittedName>
</protein>
<dbReference type="InterPro" id="IPR047324">
    <property type="entry name" value="LbH_gamma_CA-like"/>
</dbReference>
<dbReference type="EMBL" id="CP046147">
    <property type="protein sequence ID" value="WFG40229.1"/>
    <property type="molecule type" value="Genomic_DNA"/>
</dbReference>
<dbReference type="RefSeq" id="WP_342825713.1">
    <property type="nucleotide sequence ID" value="NZ_CP046146.1"/>
</dbReference>
<reference evidence="3 4" key="1">
    <citation type="submission" date="2019-11" db="EMBL/GenBank/DDBJ databases">
        <authorList>
            <person name="Cho J.-C."/>
        </authorList>
    </citation>
    <scope>NUCLEOTIDE SEQUENCE [LARGE SCALE GENOMIC DNA]</scope>
    <source>
        <strain evidence="2 3">JH1073</strain>
        <strain evidence="1 4">JH702</strain>
    </source>
</reference>
<dbReference type="PANTHER" id="PTHR13061">
    <property type="entry name" value="DYNACTIN SUBUNIT P25"/>
    <property type="match status" value="1"/>
</dbReference>
<proteinExistence type="predicted"/>
<dbReference type="CDD" id="cd04645">
    <property type="entry name" value="LbH_gamma_CA_like"/>
    <property type="match status" value="1"/>
</dbReference>
<reference evidence="2" key="2">
    <citation type="journal article" date="2023" name="Nat. Commun.">
        <title>Cultivation of marine bacteria of the SAR202 clade.</title>
        <authorList>
            <person name="Lim Y."/>
            <person name="Seo J.H."/>
            <person name="Giovannoni S.J."/>
            <person name="Kang I."/>
            <person name="Cho J.C."/>
        </authorList>
    </citation>
    <scope>NUCLEOTIDE SEQUENCE</scope>
    <source>
        <strain evidence="2">JH1073</strain>
    </source>
</reference>
<evidence type="ECO:0000313" key="3">
    <source>
        <dbReference type="Proteomes" id="UP001219901"/>
    </source>
</evidence>
<name>A0AAJ5ZHM8_9CHLR</name>
<dbReference type="Pfam" id="PF00132">
    <property type="entry name" value="Hexapep"/>
    <property type="match status" value="1"/>
</dbReference>
<organism evidence="2 3">
    <name type="scientific">Candidatus Lucifugimonas marina</name>
    <dbReference type="NCBI Taxonomy" id="3038979"/>
    <lineage>
        <taxon>Bacteria</taxon>
        <taxon>Bacillati</taxon>
        <taxon>Chloroflexota</taxon>
        <taxon>Dehalococcoidia</taxon>
        <taxon>SAR202 cluster</taxon>
        <taxon>Candidatus Lucifugimonadales</taxon>
        <taxon>Candidatus Lucifugimonadaceae</taxon>
        <taxon>Candidatus Lucifugimonas</taxon>
    </lineage>
</organism>
<keyword evidence="3" id="KW-1185">Reference proteome</keyword>
<dbReference type="EMBL" id="WMBE01000003">
    <property type="protein sequence ID" value="MDG0867390.1"/>
    <property type="molecule type" value="Genomic_DNA"/>
</dbReference>
<dbReference type="AlphaFoldDB" id="A0AAJ5ZHM8"/>
<dbReference type="InterPro" id="IPR050484">
    <property type="entry name" value="Transf_Hexapept/Carb_Anhydrase"/>
</dbReference>
<dbReference type="Gene3D" id="2.160.10.10">
    <property type="entry name" value="Hexapeptide repeat proteins"/>
    <property type="match status" value="1"/>
</dbReference>
<dbReference type="PANTHER" id="PTHR13061:SF29">
    <property type="entry name" value="GAMMA CARBONIC ANHYDRASE-LIKE 1, MITOCHONDRIAL-RELATED"/>
    <property type="match status" value="1"/>
</dbReference>
<dbReference type="Proteomes" id="UP001219901">
    <property type="component" value="Chromosome"/>
</dbReference>
<reference evidence="3" key="3">
    <citation type="submission" date="2023-06" db="EMBL/GenBank/DDBJ databases">
        <title>Pangenomics reveal diversification of enzyme families and niche specialization in globally abundant SAR202 bacteria.</title>
        <authorList>
            <person name="Saw J.H.W."/>
        </authorList>
    </citation>
    <scope>NUCLEOTIDE SEQUENCE [LARGE SCALE GENOMIC DNA]</scope>
    <source>
        <strain evidence="3">JH1073</strain>
    </source>
</reference>
<dbReference type="SUPFAM" id="SSF51161">
    <property type="entry name" value="Trimeric LpxA-like enzymes"/>
    <property type="match status" value="1"/>
</dbReference>